<feature type="domain" description="RAP" evidence="1">
    <location>
        <begin position="652"/>
        <end position="711"/>
    </location>
</feature>
<evidence type="ECO:0000313" key="3">
    <source>
        <dbReference type="Proteomes" id="UP001258017"/>
    </source>
</evidence>
<organism evidence="2 3">
    <name type="scientific">Odynerus spinipes</name>
    <dbReference type="NCBI Taxonomy" id="1348599"/>
    <lineage>
        <taxon>Eukaryota</taxon>
        <taxon>Metazoa</taxon>
        <taxon>Ecdysozoa</taxon>
        <taxon>Arthropoda</taxon>
        <taxon>Hexapoda</taxon>
        <taxon>Insecta</taxon>
        <taxon>Pterygota</taxon>
        <taxon>Neoptera</taxon>
        <taxon>Endopterygota</taxon>
        <taxon>Hymenoptera</taxon>
        <taxon>Apocrita</taxon>
        <taxon>Aculeata</taxon>
        <taxon>Vespoidea</taxon>
        <taxon>Vespidae</taxon>
        <taxon>Eumeninae</taxon>
        <taxon>Odynerus</taxon>
    </lineage>
</organism>
<keyword evidence="3" id="KW-1185">Reference proteome</keyword>
<dbReference type="InterPro" id="IPR013584">
    <property type="entry name" value="RAP"/>
</dbReference>
<dbReference type="EMBL" id="JAIFRP010000045">
    <property type="protein sequence ID" value="KAK2581034.1"/>
    <property type="molecule type" value="Genomic_DNA"/>
</dbReference>
<accession>A0AAD9RJS1</accession>
<sequence>MIISSQVCGKFLLRTSSQARELVSKLGRRWIESNAEDCRNSKSLGQTTILLQDGANIQELPLIVKRISDIGVVCNTGGKDNAKSADSRAEYTDASRKKDRFGLVICKEDQEKAAGKTGIKTKSRKHRIDIESEEGTAILFSADLEYLKRTDIEELFDGLNSSNTPKGTYSSLESKIADEINSRIALQALRKIIESENVRQRYKHAKAMRQEQLVANAIERDAVLKQLVKMIARSQDGQAIIEGLCILKKDKFSPSRNIYKDCLSEEALIRATDGDFSISQLIDVAKAFSSFRDSRYQNLIDVLWVGLASREKDITADVLVPLFKLIYLFDQSKNMVRIILERKLSEHWLRLTGSQMGEILNCYQRDTILSSGCLTSASKWASVSMNTSKERDLVDFIQSLHAKKYIDDRIERALEEYTRAKGISVKDPQLIASITSYCGAMRVRNANIIANCGEYFIQYGKDLPASLLAPILTPFGLLGLQPPQSTSFWKVFDEAMAERIFDLKPNELLDILLSCIYLEKYPLKFIEIVFKSHSLDTIWRRKNSIFIKESVQYKLILFDTSMYIECENYRHFRVGSDKIKSLFVDVRIRRIINEIYQPLARMVGKEKKLSRGVILSKLPLIDFYVLDILIHSSSVSTPILDAYLQCNRNLNTVVLIHLPEYYCRNTNHLIGPQATRKRQIRKLGFRVVSLDYVTLEKFLDRGDELSDYLIKRFEAAEEAL</sequence>
<comment type="caution">
    <text evidence="2">The sequence shown here is derived from an EMBL/GenBank/DDBJ whole genome shotgun (WGS) entry which is preliminary data.</text>
</comment>
<proteinExistence type="predicted"/>
<evidence type="ECO:0000313" key="2">
    <source>
        <dbReference type="EMBL" id="KAK2581034.1"/>
    </source>
</evidence>
<evidence type="ECO:0000259" key="1">
    <source>
        <dbReference type="PROSITE" id="PS51286"/>
    </source>
</evidence>
<gene>
    <name evidence="2" type="ORF">KPH14_006081</name>
</gene>
<protein>
    <recommendedName>
        <fullName evidence="1">RAP domain-containing protein</fullName>
    </recommendedName>
</protein>
<dbReference type="Proteomes" id="UP001258017">
    <property type="component" value="Unassembled WGS sequence"/>
</dbReference>
<reference evidence="2" key="2">
    <citation type="journal article" date="2023" name="Commun. Biol.">
        <title>Intrasexual cuticular hydrocarbon dimorphism in a wasp sheds light on hydrocarbon biosynthesis genes in Hymenoptera.</title>
        <authorList>
            <person name="Moris V.C."/>
            <person name="Podsiadlowski L."/>
            <person name="Martin S."/>
            <person name="Oeyen J.P."/>
            <person name="Donath A."/>
            <person name="Petersen M."/>
            <person name="Wilbrandt J."/>
            <person name="Misof B."/>
            <person name="Liedtke D."/>
            <person name="Thamm M."/>
            <person name="Scheiner R."/>
            <person name="Schmitt T."/>
            <person name="Niehuis O."/>
        </authorList>
    </citation>
    <scope>NUCLEOTIDE SEQUENCE</scope>
    <source>
        <strain evidence="2">GBR_01_08_01A</strain>
    </source>
</reference>
<dbReference type="AlphaFoldDB" id="A0AAD9RJS1"/>
<reference evidence="2" key="1">
    <citation type="submission" date="2021-08" db="EMBL/GenBank/DDBJ databases">
        <authorList>
            <person name="Misof B."/>
            <person name="Oliver O."/>
            <person name="Podsiadlowski L."/>
            <person name="Donath A."/>
            <person name="Peters R."/>
            <person name="Mayer C."/>
            <person name="Rust J."/>
            <person name="Gunkel S."/>
            <person name="Lesny P."/>
            <person name="Martin S."/>
            <person name="Oeyen J.P."/>
            <person name="Petersen M."/>
            <person name="Panagiotis P."/>
            <person name="Wilbrandt J."/>
            <person name="Tanja T."/>
        </authorList>
    </citation>
    <scope>NUCLEOTIDE SEQUENCE</scope>
    <source>
        <strain evidence="2">GBR_01_08_01A</strain>
        <tissue evidence="2">Thorax + abdomen</tissue>
    </source>
</reference>
<dbReference type="PROSITE" id="PS51286">
    <property type="entry name" value="RAP"/>
    <property type="match status" value="1"/>
</dbReference>
<dbReference type="SMART" id="SM00952">
    <property type="entry name" value="RAP"/>
    <property type="match status" value="1"/>
</dbReference>
<name>A0AAD9RJS1_9HYME</name>
<dbReference type="Pfam" id="PF06743">
    <property type="entry name" value="FAST_1"/>
    <property type="match status" value="1"/>
</dbReference>
<dbReference type="GO" id="GO:0044528">
    <property type="term" value="P:regulation of mitochondrial mRNA stability"/>
    <property type="evidence" value="ECO:0007669"/>
    <property type="project" value="InterPro"/>
</dbReference>
<dbReference type="InterPro" id="IPR010622">
    <property type="entry name" value="FAST_Leu-rich"/>
</dbReference>